<accession>A0A382RBQ5</accession>
<name>A0A382RBQ5_9ZZZZ</name>
<comment type="similarity">
    <text evidence="2">Belongs to the zinc-containing alcohol dehydrogenase family.</text>
</comment>
<dbReference type="GO" id="GO:0008270">
    <property type="term" value="F:zinc ion binding"/>
    <property type="evidence" value="ECO:0007669"/>
    <property type="project" value="InterPro"/>
</dbReference>
<protein>
    <recommendedName>
        <fullName evidence="6">Alcohol dehydrogenase-like N-terminal domain-containing protein</fullName>
    </recommendedName>
</protein>
<dbReference type="Gene3D" id="3.90.180.10">
    <property type="entry name" value="Medium-chain alcohol dehydrogenases, catalytic domain"/>
    <property type="match status" value="1"/>
</dbReference>
<organism evidence="7">
    <name type="scientific">marine metagenome</name>
    <dbReference type="NCBI Taxonomy" id="408172"/>
    <lineage>
        <taxon>unclassified sequences</taxon>
        <taxon>metagenomes</taxon>
        <taxon>ecological metagenomes</taxon>
    </lineage>
</organism>
<dbReference type="InterPro" id="IPR013154">
    <property type="entry name" value="ADH-like_N"/>
</dbReference>
<reference evidence="7" key="1">
    <citation type="submission" date="2018-05" db="EMBL/GenBank/DDBJ databases">
        <authorList>
            <person name="Lanie J.A."/>
            <person name="Ng W.-L."/>
            <person name="Kazmierczak K.M."/>
            <person name="Andrzejewski T.M."/>
            <person name="Davidsen T.M."/>
            <person name="Wayne K.J."/>
            <person name="Tettelin H."/>
            <person name="Glass J.I."/>
            <person name="Rusch D."/>
            <person name="Podicherti R."/>
            <person name="Tsui H.-C.T."/>
            <person name="Winkler M.E."/>
        </authorList>
    </citation>
    <scope>NUCLEOTIDE SEQUENCE</scope>
</reference>
<comment type="cofactor">
    <cofactor evidence="1">
        <name>Zn(2+)</name>
        <dbReference type="ChEBI" id="CHEBI:29105"/>
    </cofactor>
</comment>
<proteinExistence type="inferred from homology"/>
<evidence type="ECO:0000256" key="1">
    <source>
        <dbReference type="ARBA" id="ARBA00001947"/>
    </source>
</evidence>
<dbReference type="SUPFAM" id="SSF50129">
    <property type="entry name" value="GroES-like"/>
    <property type="match status" value="1"/>
</dbReference>
<dbReference type="PANTHER" id="PTHR43161">
    <property type="entry name" value="SORBITOL DEHYDROGENASE"/>
    <property type="match status" value="1"/>
</dbReference>
<dbReference type="InterPro" id="IPR011032">
    <property type="entry name" value="GroES-like_sf"/>
</dbReference>
<dbReference type="Pfam" id="PF08240">
    <property type="entry name" value="ADH_N"/>
    <property type="match status" value="1"/>
</dbReference>
<dbReference type="InterPro" id="IPR002328">
    <property type="entry name" value="ADH_Zn_CS"/>
</dbReference>
<feature type="non-terminal residue" evidence="7">
    <location>
        <position position="158"/>
    </location>
</feature>
<evidence type="ECO:0000259" key="6">
    <source>
        <dbReference type="Pfam" id="PF08240"/>
    </source>
</evidence>
<sequence>MQSLKIQGQSTVACIDVPTPEPGPGEVLIQTQVSALCGSELKPYRGDGMETGNTGHESAGIVAQLGPGVTQLKEGQRVGVSAVAGCGDCAYCAQGQYTYCPDLVTFGNTHAEYFLTRANACHLLPDDLSWEVGLLISGDGFGVPYHTSTKLKNEPIES</sequence>
<evidence type="ECO:0000256" key="4">
    <source>
        <dbReference type="ARBA" id="ARBA00022833"/>
    </source>
</evidence>
<evidence type="ECO:0000313" key="7">
    <source>
        <dbReference type="EMBL" id="SVC94428.1"/>
    </source>
</evidence>
<keyword evidence="4" id="KW-0862">Zinc</keyword>
<feature type="domain" description="Alcohol dehydrogenase-like N-terminal" evidence="6">
    <location>
        <begin position="23"/>
        <end position="126"/>
    </location>
</feature>
<dbReference type="EMBL" id="UINC01120131">
    <property type="protein sequence ID" value="SVC94428.1"/>
    <property type="molecule type" value="Genomic_DNA"/>
</dbReference>
<gene>
    <name evidence="7" type="ORF">METZ01_LOCUS347282</name>
</gene>
<evidence type="ECO:0000256" key="2">
    <source>
        <dbReference type="ARBA" id="ARBA00008072"/>
    </source>
</evidence>
<evidence type="ECO:0000256" key="3">
    <source>
        <dbReference type="ARBA" id="ARBA00022723"/>
    </source>
</evidence>
<dbReference type="GO" id="GO:0016491">
    <property type="term" value="F:oxidoreductase activity"/>
    <property type="evidence" value="ECO:0007669"/>
    <property type="project" value="UniProtKB-KW"/>
</dbReference>
<evidence type="ECO:0000256" key="5">
    <source>
        <dbReference type="ARBA" id="ARBA00023002"/>
    </source>
</evidence>
<dbReference type="AlphaFoldDB" id="A0A382RBQ5"/>
<keyword evidence="5" id="KW-0560">Oxidoreductase</keyword>
<keyword evidence="3" id="KW-0479">Metal-binding</keyword>
<dbReference type="PROSITE" id="PS00059">
    <property type="entry name" value="ADH_ZINC"/>
    <property type="match status" value="1"/>
</dbReference>